<feature type="region of interest" description="Disordered" evidence="1">
    <location>
        <begin position="1"/>
        <end position="28"/>
    </location>
</feature>
<feature type="compositionally biased region" description="Polar residues" evidence="1">
    <location>
        <begin position="16"/>
        <end position="28"/>
    </location>
</feature>
<accession>E4XQ57</accession>
<dbReference type="AlphaFoldDB" id="E4XQ57"/>
<reference evidence="2" key="1">
    <citation type="journal article" date="2010" name="Science">
        <title>Plasticity of animal genome architecture unmasked by rapid evolution of a pelagic tunicate.</title>
        <authorList>
            <person name="Denoeud F."/>
            <person name="Henriet S."/>
            <person name="Mungpakdee S."/>
            <person name="Aury J.M."/>
            <person name="Da Silva C."/>
            <person name="Brinkmann H."/>
            <person name="Mikhaleva J."/>
            <person name="Olsen L.C."/>
            <person name="Jubin C."/>
            <person name="Canestro C."/>
            <person name="Bouquet J.M."/>
            <person name="Danks G."/>
            <person name="Poulain J."/>
            <person name="Campsteijn C."/>
            <person name="Adamski M."/>
            <person name="Cross I."/>
            <person name="Yadetie F."/>
            <person name="Muffato M."/>
            <person name="Louis A."/>
            <person name="Butcher S."/>
            <person name="Tsagkogeorga G."/>
            <person name="Konrad A."/>
            <person name="Singh S."/>
            <person name="Jensen M.F."/>
            <person name="Cong E.H."/>
            <person name="Eikeseth-Otteraa H."/>
            <person name="Noel B."/>
            <person name="Anthouard V."/>
            <person name="Porcel B.M."/>
            <person name="Kachouri-Lafond R."/>
            <person name="Nishino A."/>
            <person name="Ugolini M."/>
            <person name="Chourrout P."/>
            <person name="Nishida H."/>
            <person name="Aasland R."/>
            <person name="Huzurbazar S."/>
            <person name="Westhof E."/>
            <person name="Delsuc F."/>
            <person name="Lehrach H."/>
            <person name="Reinhardt R."/>
            <person name="Weissenbach J."/>
            <person name="Roy S.W."/>
            <person name="Artiguenave F."/>
            <person name="Postlethwait J.H."/>
            <person name="Manak J.R."/>
            <person name="Thompson E.M."/>
            <person name="Jaillon O."/>
            <person name="Du Pasquier L."/>
            <person name="Boudinot P."/>
            <person name="Liberles D.A."/>
            <person name="Volff J.N."/>
            <person name="Philippe H."/>
            <person name="Lenhard B."/>
            <person name="Roest Crollius H."/>
            <person name="Wincker P."/>
            <person name="Chourrout D."/>
        </authorList>
    </citation>
    <scope>NUCLEOTIDE SEQUENCE [LARGE SCALE GENOMIC DNA]</scope>
</reference>
<dbReference type="OrthoDB" id="5973910at2759"/>
<evidence type="ECO:0000313" key="3">
    <source>
        <dbReference type="Proteomes" id="UP000001307"/>
    </source>
</evidence>
<protein>
    <submittedName>
        <fullName evidence="2">Uncharacterized protein</fullName>
    </submittedName>
</protein>
<organism evidence="2">
    <name type="scientific">Oikopleura dioica</name>
    <name type="common">Tunicate</name>
    <dbReference type="NCBI Taxonomy" id="34765"/>
    <lineage>
        <taxon>Eukaryota</taxon>
        <taxon>Metazoa</taxon>
        <taxon>Chordata</taxon>
        <taxon>Tunicata</taxon>
        <taxon>Appendicularia</taxon>
        <taxon>Copelata</taxon>
        <taxon>Oikopleuridae</taxon>
        <taxon>Oikopleura</taxon>
    </lineage>
</organism>
<gene>
    <name evidence="2" type="ORF">GSOID_T00017350001</name>
</gene>
<dbReference type="InParanoid" id="E4XQ57"/>
<evidence type="ECO:0000313" key="2">
    <source>
        <dbReference type="EMBL" id="CBY11943.1"/>
    </source>
</evidence>
<keyword evidence="3" id="KW-1185">Reference proteome</keyword>
<dbReference type="EMBL" id="FN653100">
    <property type="protein sequence ID" value="CBY11943.1"/>
    <property type="molecule type" value="Genomic_DNA"/>
</dbReference>
<dbReference type="Proteomes" id="UP000001307">
    <property type="component" value="Unassembled WGS sequence"/>
</dbReference>
<name>E4XQ57_OIKDI</name>
<proteinExistence type="predicted"/>
<sequence>MAPSTSSSSESRDNRQPQIMSTQLSNNVGDNQIEKFITAAHGGDMNFAGVNLSIPPDAVNKDQMITLRVCGSDGPLLPH</sequence>
<evidence type="ECO:0000256" key="1">
    <source>
        <dbReference type="SAM" id="MobiDB-lite"/>
    </source>
</evidence>